<dbReference type="RefSeq" id="WP_093164002.1">
    <property type="nucleotide sequence ID" value="NZ_FNEK01000096.1"/>
</dbReference>
<gene>
    <name evidence="1" type="ORF">SAMN04488026_109612</name>
</gene>
<protein>
    <submittedName>
        <fullName evidence="1">Uncharacterized protein</fullName>
    </submittedName>
</protein>
<dbReference type="AlphaFoldDB" id="A0A1G9LCU3"/>
<evidence type="ECO:0000313" key="2">
    <source>
        <dbReference type="Proteomes" id="UP000199382"/>
    </source>
</evidence>
<evidence type="ECO:0000313" key="1">
    <source>
        <dbReference type="EMBL" id="SDL59345.1"/>
    </source>
</evidence>
<dbReference type="EMBL" id="FNEK01000096">
    <property type="protein sequence ID" value="SDL59345.1"/>
    <property type="molecule type" value="Genomic_DNA"/>
</dbReference>
<keyword evidence="2" id="KW-1185">Reference proteome</keyword>
<proteinExistence type="predicted"/>
<dbReference type="Proteomes" id="UP000199382">
    <property type="component" value="Unassembled WGS sequence"/>
</dbReference>
<name>A0A1G9LCU3_9RHOB</name>
<accession>A0A1G9LCU3</accession>
<reference evidence="1 2" key="1">
    <citation type="submission" date="2016-10" db="EMBL/GenBank/DDBJ databases">
        <authorList>
            <person name="de Groot N.N."/>
        </authorList>
    </citation>
    <scope>NUCLEOTIDE SEQUENCE [LARGE SCALE GENOMIC DNA]</scope>
    <source>
        <strain evidence="1 2">DSM 25294</strain>
    </source>
</reference>
<organism evidence="1 2">
    <name type="scientific">Aliiruegeria lutimaris</name>
    <dbReference type="NCBI Taxonomy" id="571298"/>
    <lineage>
        <taxon>Bacteria</taxon>
        <taxon>Pseudomonadati</taxon>
        <taxon>Pseudomonadota</taxon>
        <taxon>Alphaproteobacteria</taxon>
        <taxon>Rhodobacterales</taxon>
        <taxon>Roseobacteraceae</taxon>
        <taxon>Aliiruegeria</taxon>
    </lineage>
</organism>
<dbReference type="OrthoDB" id="7868388at2"/>
<sequence length="67" mass="7463">MENASHLFTRMSTAQHSLEQLRNDVSQALVTNTAACECCGQDARRFQELHGRLSTALAALHGELREH</sequence>